<organism evidence="2 3">
    <name type="scientific">Polyporus arcularius HHB13444</name>
    <dbReference type="NCBI Taxonomy" id="1314778"/>
    <lineage>
        <taxon>Eukaryota</taxon>
        <taxon>Fungi</taxon>
        <taxon>Dikarya</taxon>
        <taxon>Basidiomycota</taxon>
        <taxon>Agaricomycotina</taxon>
        <taxon>Agaricomycetes</taxon>
        <taxon>Polyporales</taxon>
        <taxon>Polyporaceae</taxon>
        <taxon>Polyporus</taxon>
    </lineage>
</organism>
<evidence type="ECO:0000256" key="1">
    <source>
        <dbReference type="SAM" id="Phobius"/>
    </source>
</evidence>
<feature type="transmembrane region" description="Helical" evidence="1">
    <location>
        <begin position="94"/>
        <end position="118"/>
    </location>
</feature>
<protein>
    <submittedName>
        <fullName evidence="2">Uncharacterized protein</fullName>
    </submittedName>
</protein>
<dbReference type="InParanoid" id="A0A5C3PX45"/>
<dbReference type="Proteomes" id="UP000308197">
    <property type="component" value="Unassembled WGS sequence"/>
</dbReference>
<dbReference type="AlphaFoldDB" id="A0A5C3PX45"/>
<keyword evidence="3" id="KW-1185">Reference proteome</keyword>
<keyword evidence="1" id="KW-1133">Transmembrane helix</keyword>
<reference evidence="2 3" key="1">
    <citation type="journal article" date="2019" name="Nat. Ecol. Evol.">
        <title>Megaphylogeny resolves global patterns of mushroom evolution.</title>
        <authorList>
            <person name="Varga T."/>
            <person name="Krizsan K."/>
            <person name="Foldi C."/>
            <person name="Dima B."/>
            <person name="Sanchez-Garcia M."/>
            <person name="Sanchez-Ramirez S."/>
            <person name="Szollosi G.J."/>
            <person name="Szarkandi J.G."/>
            <person name="Papp V."/>
            <person name="Albert L."/>
            <person name="Andreopoulos W."/>
            <person name="Angelini C."/>
            <person name="Antonin V."/>
            <person name="Barry K.W."/>
            <person name="Bougher N.L."/>
            <person name="Buchanan P."/>
            <person name="Buyck B."/>
            <person name="Bense V."/>
            <person name="Catcheside P."/>
            <person name="Chovatia M."/>
            <person name="Cooper J."/>
            <person name="Damon W."/>
            <person name="Desjardin D."/>
            <person name="Finy P."/>
            <person name="Geml J."/>
            <person name="Haridas S."/>
            <person name="Hughes K."/>
            <person name="Justo A."/>
            <person name="Karasinski D."/>
            <person name="Kautmanova I."/>
            <person name="Kiss B."/>
            <person name="Kocsube S."/>
            <person name="Kotiranta H."/>
            <person name="LaButti K.M."/>
            <person name="Lechner B.E."/>
            <person name="Liimatainen K."/>
            <person name="Lipzen A."/>
            <person name="Lukacs Z."/>
            <person name="Mihaltcheva S."/>
            <person name="Morgado L.N."/>
            <person name="Niskanen T."/>
            <person name="Noordeloos M.E."/>
            <person name="Ohm R.A."/>
            <person name="Ortiz-Santana B."/>
            <person name="Ovrebo C."/>
            <person name="Racz N."/>
            <person name="Riley R."/>
            <person name="Savchenko A."/>
            <person name="Shiryaev A."/>
            <person name="Soop K."/>
            <person name="Spirin V."/>
            <person name="Szebenyi C."/>
            <person name="Tomsovsky M."/>
            <person name="Tulloss R.E."/>
            <person name="Uehling J."/>
            <person name="Grigoriev I.V."/>
            <person name="Vagvolgyi C."/>
            <person name="Papp T."/>
            <person name="Martin F.M."/>
            <person name="Miettinen O."/>
            <person name="Hibbett D.S."/>
            <person name="Nagy L.G."/>
        </authorList>
    </citation>
    <scope>NUCLEOTIDE SEQUENCE [LARGE SCALE GENOMIC DNA]</scope>
    <source>
        <strain evidence="2 3">HHB13444</strain>
    </source>
</reference>
<evidence type="ECO:0000313" key="2">
    <source>
        <dbReference type="EMBL" id="TFK93367.1"/>
    </source>
</evidence>
<proteinExistence type="predicted"/>
<accession>A0A5C3PX45</accession>
<evidence type="ECO:0000313" key="3">
    <source>
        <dbReference type="Proteomes" id="UP000308197"/>
    </source>
</evidence>
<sequence>MQSSRACPFNIALQCHRGATVTSRLGRSIGNTVVLGKVAIKVAAISWTAWSTSTAIQLDPFLAHSVDLASTIQVSPPTVRLPSVMSSFPDSGNLSGTLIGVLVGFAVLVVIIAVIGVVRRSTNTARSGDSALPSYHAHSSGHSDTVHWQMHNNAVNNATMLNTTMMMNEAATAAPPPAYSGPPPGGC</sequence>
<gene>
    <name evidence="2" type="ORF">K466DRAFT_130250</name>
</gene>
<name>A0A5C3PX45_9APHY</name>
<dbReference type="EMBL" id="ML210983">
    <property type="protein sequence ID" value="TFK93367.1"/>
    <property type="molecule type" value="Genomic_DNA"/>
</dbReference>
<keyword evidence="1" id="KW-0472">Membrane</keyword>
<keyword evidence="1" id="KW-0812">Transmembrane</keyword>